<dbReference type="CDD" id="cd07750">
    <property type="entry name" value="PolyPPase_VTC_like"/>
    <property type="match status" value="1"/>
</dbReference>
<evidence type="ECO:0000313" key="3">
    <source>
        <dbReference type="Proteomes" id="UP000658278"/>
    </source>
</evidence>
<name>A0A934RES1_9BACT</name>
<protein>
    <submittedName>
        <fullName evidence="2">Polyphosphate polymerase domain-containing protein</fullName>
    </submittedName>
</protein>
<dbReference type="EMBL" id="JAENII010000012">
    <property type="protein sequence ID" value="MBK1828313.1"/>
    <property type="molecule type" value="Genomic_DNA"/>
</dbReference>
<dbReference type="RefSeq" id="WP_200281461.1">
    <property type="nucleotide sequence ID" value="NZ_JAENII010000012.1"/>
</dbReference>
<feature type="domain" description="VTC" evidence="1">
    <location>
        <begin position="6"/>
        <end position="229"/>
    </location>
</feature>
<comment type="caution">
    <text evidence="2">The sequence shown here is derived from an EMBL/GenBank/DDBJ whole genome shotgun (WGS) entry which is preliminary data.</text>
</comment>
<sequence length="254" mass="29425">MDADQNRLEFKFLLPAGILDSVRSQVADQLEADRDTVDGYQVRSDYFDSEDRDSYWQKVLSKPNRRRIRTRTYVDPSGKLTPVHFIEIKHKLSGQAVKRRMEVDEPALQGFLRGEIPTFAEAGDDRFRDELVALMKDPEQKPVVRIQYHRWAYDSGPEGTIRITFDHPVRCMFPDYASGEESEPDLELLEPGEAIMEVKTIGSVPYWFRELIGKHSLSPRGFSKFATALDRYEMQRSDTHESGHPIHRSRFAEC</sequence>
<dbReference type="InterPro" id="IPR042267">
    <property type="entry name" value="VTC_sf"/>
</dbReference>
<organism evidence="2 3">
    <name type="scientific">Haloferula rosea</name>
    <dbReference type="NCBI Taxonomy" id="490093"/>
    <lineage>
        <taxon>Bacteria</taxon>
        <taxon>Pseudomonadati</taxon>
        <taxon>Verrucomicrobiota</taxon>
        <taxon>Verrucomicrobiia</taxon>
        <taxon>Verrucomicrobiales</taxon>
        <taxon>Verrucomicrobiaceae</taxon>
        <taxon>Haloferula</taxon>
    </lineage>
</organism>
<evidence type="ECO:0000313" key="2">
    <source>
        <dbReference type="EMBL" id="MBK1828313.1"/>
    </source>
</evidence>
<evidence type="ECO:0000259" key="1">
    <source>
        <dbReference type="Pfam" id="PF09359"/>
    </source>
</evidence>
<dbReference type="AlphaFoldDB" id="A0A934RES1"/>
<dbReference type="GO" id="GO:0006799">
    <property type="term" value="P:polyphosphate biosynthetic process"/>
    <property type="evidence" value="ECO:0007669"/>
    <property type="project" value="UniProtKB-ARBA"/>
</dbReference>
<dbReference type="Proteomes" id="UP000658278">
    <property type="component" value="Unassembled WGS sequence"/>
</dbReference>
<proteinExistence type="predicted"/>
<keyword evidence="3" id="KW-1185">Reference proteome</keyword>
<gene>
    <name evidence="2" type="ORF">JIN81_14865</name>
</gene>
<accession>A0A934RES1</accession>
<reference evidence="2" key="1">
    <citation type="submission" date="2021-01" db="EMBL/GenBank/DDBJ databases">
        <title>Modified the classification status of verrucomicrobia.</title>
        <authorList>
            <person name="Feng X."/>
        </authorList>
    </citation>
    <scope>NUCLEOTIDE SEQUENCE</scope>
    <source>
        <strain evidence="2">KCTC 22201</strain>
    </source>
</reference>
<dbReference type="Pfam" id="PF09359">
    <property type="entry name" value="VTC"/>
    <property type="match status" value="1"/>
</dbReference>
<dbReference type="InterPro" id="IPR018966">
    <property type="entry name" value="VTC_domain"/>
</dbReference>
<dbReference type="Gene3D" id="3.20.100.30">
    <property type="entry name" value="VTC, catalytic tunnel domain"/>
    <property type="match status" value="1"/>
</dbReference>